<keyword evidence="6" id="KW-1185">Reference proteome</keyword>
<evidence type="ECO:0000256" key="3">
    <source>
        <dbReference type="SAM" id="MobiDB-lite"/>
    </source>
</evidence>
<comment type="caution">
    <text evidence="5">The sequence shown here is derived from an EMBL/GenBank/DDBJ whole genome shotgun (WGS) entry which is preliminary data.</text>
</comment>
<evidence type="ECO:0000256" key="1">
    <source>
        <dbReference type="ARBA" id="ARBA00006468"/>
    </source>
</evidence>
<evidence type="ECO:0000313" key="6">
    <source>
        <dbReference type="Proteomes" id="UP001157418"/>
    </source>
</evidence>
<dbReference type="PANTHER" id="PTHR45733">
    <property type="entry name" value="FORMIN-J"/>
    <property type="match status" value="1"/>
</dbReference>
<evidence type="ECO:0000259" key="4">
    <source>
        <dbReference type="Pfam" id="PF02181"/>
    </source>
</evidence>
<dbReference type="Gene3D" id="1.20.58.2220">
    <property type="entry name" value="Formin, FH2 domain"/>
    <property type="match status" value="3"/>
</dbReference>
<name>A0AAU9MMJ8_9ASTR</name>
<feature type="compositionally biased region" description="Low complexity" evidence="3">
    <location>
        <begin position="112"/>
        <end position="129"/>
    </location>
</feature>
<sequence length="701" mass="79166">MSPSPPPPPPPPFPGGGLGLPPPPPTYEAPHQPMYGAPPPPMHGGSPPPPPPPMYGAPPPPPLYGGAPPTAPHPPTPPSPPPPGISEPPPLPLHARVPSLPTTPLPPPPPLYGGATPTTPLPSLYGGALPLPPGPPGGPPPPPGARRGRGRVRGGPGTQRSNLKPLHWNKVTSALQGSLWEELQRHGEPQSVPEFDVSELETLFSAIVPKKAASKEAQQIYLINDTRRVNNSQIILTRRSDMAAILALNNQPNMPRVVHTFTPQFANYKKIEHYFYMHYRPASEVYSTIRIQNVMDLKKRVYKRVFDYYEYTIERIDGTISMFTDAEIPHLNPHDLKFLLVYFGEKHDKGVVQYRDILMRVRKALKEYIQCFSRVDMELAKSFGVEHLVIEAPNTKFDNIEQHRSETVLQEICRYGNKKHFFRLSEAQKFDNFTVHNLVNLVVNHENADENLKKHVLEILHCHMNAKIKMSFPDMVVAILAMNDNLIDSDQIQDFLKFYPTKEEMEQVKKKFTDDSETMIKHEQYILDLMKVPRMDAKLRAFLFKIKFNMQLTTEFRTSLNTINSACDEVRSKMTLMHYLCKIQLKVLAEEMQAILKGLEKVKQELAASENDGPVSEGFRKTLKEFIGQAEAEMTSVTDFYSVVCRNVDALTIYFGEDPTRCPFEQITMTLLNFVRLFRKCDEENCKEEAEMEQVKGVNIN</sequence>
<dbReference type="SUPFAM" id="SSF101447">
    <property type="entry name" value="Formin homology 2 domain (FH2 domain)"/>
    <property type="match status" value="1"/>
</dbReference>
<dbReference type="InterPro" id="IPR051144">
    <property type="entry name" value="Formin_homology_domain"/>
</dbReference>
<feature type="compositionally biased region" description="Pro residues" evidence="3">
    <location>
        <begin position="130"/>
        <end position="144"/>
    </location>
</feature>
<dbReference type="Proteomes" id="UP001157418">
    <property type="component" value="Unassembled WGS sequence"/>
</dbReference>
<dbReference type="Pfam" id="PF02181">
    <property type="entry name" value="FH2"/>
    <property type="match status" value="2"/>
</dbReference>
<feature type="domain" description="FH2" evidence="4">
    <location>
        <begin position="582"/>
        <end position="678"/>
    </location>
</feature>
<dbReference type="AlphaFoldDB" id="A0AAU9MMJ8"/>
<evidence type="ECO:0000256" key="2">
    <source>
        <dbReference type="SAM" id="Coils"/>
    </source>
</evidence>
<dbReference type="EMBL" id="CAKMRJ010002223">
    <property type="protein sequence ID" value="CAH1428331.1"/>
    <property type="molecule type" value="Genomic_DNA"/>
</dbReference>
<dbReference type="PANTHER" id="PTHR45733:SF28">
    <property type="entry name" value="FORMIN-LIKE PROTEIN"/>
    <property type="match status" value="1"/>
</dbReference>
<dbReference type="InterPro" id="IPR015425">
    <property type="entry name" value="FH2_Formin"/>
</dbReference>
<dbReference type="InterPro" id="IPR042201">
    <property type="entry name" value="FH2_Formin_sf"/>
</dbReference>
<reference evidence="5 6" key="1">
    <citation type="submission" date="2022-01" db="EMBL/GenBank/DDBJ databases">
        <authorList>
            <person name="Xiong W."/>
            <person name="Schranz E."/>
        </authorList>
    </citation>
    <scope>NUCLEOTIDE SEQUENCE [LARGE SCALE GENOMIC DNA]</scope>
</reference>
<proteinExistence type="inferred from homology"/>
<keyword evidence="2" id="KW-0175">Coiled coil</keyword>
<accession>A0AAU9MMJ8</accession>
<feature type="compositionally biased region" description="Pro residues" evidence="3">
    <location>
        <begin position="101"/>
        <end position="111"/>
    </location>
</feature>
<feature type="region of interest" description="Disordered" evidence="3">
    <location>
        <begin position="1"/>
        <end position="167"/>
    </location>
</feature>
<gene>
    <name evidence="5" type="ORF">LVIROSA_LOCUS15269</name>
</gene>
<feature type="coiled-coil region" evidence="2">
    <location>
        <begin position="585"/>
        <end position="612"/>
    </location>
</feature>
<protein>
    <recommendedName>
        <fullName evidence="4">FH2 domain-containing protein</fullName>
    </recommendedName>
</protein>
<feature type="domain" description="FH2" evidence="4">
    <location>
        <begin position="467"/>
        <end position="578"/>
    </location>
</feature>
<evidence type="ECO:0000313" key="5">
    <source>
        <dbReference type="EMBL" id="CAH1428331.1"/>
    </source>
</evidence>
<organism evidence="5 6">
    <name type="scientific">Lactuca virosa</name>
    <dbReference type="NCBI Taxonomy" id="75947"/>
    <lineage>
        <taxon>Eukaryota</taxon>
        <taxon>Viridiplantae</taxon>
        <taxon>Streptophyta</taxon>
        <taxon>Embryophyta</taxon>
        <taxon>Tracheophyta</taxon>
        <taxon>Spermatophyta</taxon>
        <taxon>Magnoliopsida</taxon>
        <taxon>eudicotyledons</taxon>
        <taxon>Gunneridae</taxon>
        <taxon>Pentapetalae</taxon>
        <taxon>asterids</taxon>
        <taxon>campanulids</taxon>
        <taxon>Asterales</taxon>
        <taxon>Asteraceae</taxon>
        <taxon>Cichorioideae</taxon>
        <taxon>Cichorieae</taxon>
        <taxon>Lactucinae</taxon>
        <taxon>Lactuca</taxon>
    </lineage>
</organism>
<comment type="similarity">
    <text evidence="1">Belongs to the formin-like family. Class-II subfamily.</text>
</comment>
<feature type="compositionally biased region" description="Pro residues" evidence="3">
    <location>
        <begin position="36"/>
        <end position="92"/>
    </location>
</feature>
<feature type="compositionally biased region" description="Pro residues" evidence="3">
    <location>
        <begin position="1"/>
        <end position="27"/>
    </location>
</feature>